<protein>
    <submittedName>
        <fullName evidence="2">Uncharacterized protein</fullName>
    </submittedName>
</protein>
<reference evidence="3" key="2">
    <citation type="submission" date="2015-01" db="EMBL/GenBank/DDBJ databases">
        <title>Evolutionary Origins and Diversification of the Mycorrhizal Mutualists.</title>
        <authorList>
            <consortium name="DOE Joint Genome Institute"/>
            <consortium name="Mycorrhizal Genomics Consortium"/>
            <person name="Kohler A."/>
            <person name="Kuo A."/>
            <person name="Nagy L.G."/>
            <person name="Floudas D."/>
            <person name="Copeland A."/>
            <person name="Barry K.W."/>
            <person name="Cichocki N."/>
            <person name="Veneault-Fourrey C."/>
            <person name="LaButti K."/>
            <person name="Lindquist E.A."/>
            <person name="Lipzen A."/>
            <person name="Lundell T."/>
            <person name="Morin E."/>
            <person name="Murat C."/>
            <person name="Riley R."/>
            <person name="Ohm R."/>
            <person name="Sun H."/>
            <person name="Tunlid A."/>
            <person name="Henrissat B."/>
            <person name="Grigoriev I.V."/>
            <person name="Hibbett D.S."/>
            <person name="Martin F."/>
        </authorList>
    </citation>
    <scope>NUCLEOTIDE SEQUENCE [LARGE SCALE GENOMIC DNA]</scope>
    <source>
        <strain evidence="3">MAFF 305830</strain>
    </source>
</reference>
<gene>
    <name evidence="2" type="ORF">M408DRAFT_267408</name>
</gene>
<dbReference type="HOGENOM" id="CLU_1050381_0_0_1"/>
<sequence>MAQKHSSTFDYCKCTLPSSGRGVATHEPLDLLNNHLRNGHNPDSPSSKEYPNPPNERMQECSDRVIDGPIKVVELGDITKNIVVKTDKALLTIDGLGGAFKVMRRYPEGDPLSSKQKERTRVCTVKNKCSACLYFLLRRYVISRLGIDIHDSNSWSLPDTALAKLYNSCSIPFGPSSEKLLVDWDMEGRTPWTVRCSTILANEFQRRIQGGEYPELLEGNVPSIYQLIQWSLTFLLYTKQSYLTEDHTVRSDLPDALDKSDEDTI</sequence>
<reference evidence="2 3" key="1">
    <citation type="submission" date="2014-04" db="EMBL/GenBank/DDBJ databases">
        <authorList>
            <consortium name="DOE Joint Genome Institute"/>
            <person name="Kuo A."/>
            <person name="Zuccaro A."/>
            <person name="Kohler A."/>
            <person name="Nagy L.G."/>
            <person name="Floudas D."/>
            <person name="Copeland A."/>
            <person name="Barry K.W."/>
            <person name="Cichocki N."/>
            <person name="Veneault-Fourrey C."/>
            <person name="LaButti K."/>
            <person name="Lindquist E.A."/>
            <person name="Lipzen A."/>
            <person name="Lundell T."/>
            <person name="Morin E."/>
            <person name="Murat C."/>
            <person name="Sun H."/>
            <person name="Tunlid A."/>
            <person name="Henrissat B."/>
            <person name="Grigoriev I.V."/>
            <person name="Hibbett D.S."/>
            <person name="Martin F."/>
            <person name="Nordberg H.P."/>
            <person name="Cantor M.N."/>
            <person name="Hua S.X."/>
        </authorList>
    </citation>
    <scope>NUCLEOTIDE SEQUENCE [LARGE SCALE GENOMIC DNA]</scope>
    <source>
        <strain evidence="2 3">MAFF 305830</strain>
    </source>
</reference>
<organism evidence="2 3">
    <name type="scientific">Serendipita vermifera MAFF 305830</name>
    <dbReference type="NCBI Taxonomy" id="933852"/>
    <lineage>
        <taxon>Eukaryota</taxon>
        <taxon>Fungi</taxon>
        <taxon>Dikarya</taxon>
        <taxon>Basidiomycota</taxon>
        <taxon>Agaricomycotina</taxon>
        <taxon>Agaricomycetes</taxon>
        <taxon>Sebacinales</taxon>
        <taxon>Serendipitaceae</taxon>
        <taxon>Serendipita</taxon>
    </lineage>
</organism>
<proteinExistence type="predicted"/>
<accession>A0A0C2W9N7</accession>
<keyword evidence="3" id="KW-1185">Reference proteome</keyword>
<evidence type="ECO:0000256" key="1">
    <source>
        <dbReference type="SAM" id="MobiDB-lite"/>
    </source>
</evidence>
<feature type="region of interest" description="Disordered" evidence="1">
    <location>
        <begin position="32"/>
        <end position="59"/>
    </location>
</feature>
<dbReference type="AlphaFoldDB" id="A0A0C2W9N7"/>
<evidence type="ECO:0000313" key="2">
    <source>
        <dbReference type="EMBL" id="KIM23103.1"/>
    </source>
</evidence>
<dbReference type="EMBL" id="KN824343">
    <property type="protein sequence ID" value="KIM23103.1"/>
    <property type="molecule type" value="Genomic_DNA"/>
</dbReference>
<evidence type="ECO:0000313" key="3">
    <source>
        <dbReference type="Proteomes" id="UP000054097"/>
    </source>
</evidence>
<dbReference type="Proteomes" id="UP000054097">
    <property type="component" value="Unassembled WGS sequence"/>
</dbReference>
<name>A0A0C2W9N7_SERVB</name>